<proteinExistence type="predicted"/>
<dbReference type="InterPro" id="IPR011008">
    <property type="entry name" value="Dimeric_a/b-barrel"/>
</dbReference>
<dbReference type="RefSeq" id="WP_264841683.1">
    <property type="nucleotide sequence ID" value="NZ_AP025628.1"/>
</dbReference>
<dbReference type="PANTHER" id="PTHR34474">
    <property type="entry name" value="SIGNAL TRANSDUCTION PROTEIN TRAP"/>
    <property type="match status" value="1"/>
</dbReference>
<dbReference type="InterPro" id="IPR050404">
    <property type="entry name" value="Heme-degrading_MO"/>
</dbReference>
<dbReference type="SUPFAM" id="SSF54909">
    <property type="entry name" value="Dimeric alpha+beta barrel"/>
    <property type="match status" value="1"/>
</dbReference>
<dbReference type="PROSITE" id="PS51725">
    <property type="entry name" value="ABM"/>
    <property type="match status" value="1"/>
</dbReference>
<reference evidence="2" key="1">
    <citation type="submission" date="2022-03" db="EMBL/GenBank/DDBJ databases">
        <title>Complete genome sequence of Caldinitratiruptor microaerophilus.</title>
        <authorList>
            <person name="Mukaiyama R."/>
            <person name="Nishiyama T."/>
            <person name="Ueda K."/>
        </authorList>
    </citation>
    <scope>NUCLEOTIDE SEQUENCE</scope>
    <source>
        <strain evidence="2">JCM 16183</strain>
    </source>
</reference>
<feature type="domain" description="ABM" evidence="1">
    <location>
        <begin position="2"/>
        <end position="91"/>
    </location>
</feature>
<dbReference type="Gene3D" id="3.30.70.100">
    <property type="match status" value="1"/>
</dbReference>
<accession>A0AA35CP41</accession>
<evidence type="ECO:0000313" key="3">
    <source>
        <dbReference type="Proteomes" id="UP001163687"/>
    </source>
</evidence>
<gene>
    <name evidence="2" type="ORF">caldi_20900</name>
</gene>
<evidence type="ECO:0000313" key="2">
    <source>
        <dbReference type="EMBL" id="BDG61000.1"/>
    </source>
</evidence>
<dbReference type="Pfam" id="PF03992">
    <property type="entry name" value="ABM"/>
    <property type="match status" value="1"/>
</dbReference>
<protein>
    <recommendedName>
        <fullName evidence="1">ABM domain-containing protein</fullName>
    </recommendedName>
</protein>
<dbReference type="AlphaFoldDB" id="A0AA35CP41"/>
<dbReference type="EMBL" id="AP025628">
    <property type="protein sequence ID" value="BDG61000.1"/>
    <property type="molecule type" value="Genomic_DNA"/>
</dbReference>
<evidence type="ECO:0000259" key="1">
    <source>
        <dbReference type="PROSITE" id="PS51725"/>
    </source>
</evidence>
<keyword evidence="3" id="KW-1185">Reference proteome</keyword>
<organism evidence="2 3">
    <name type="scientific">Caldinitratiruptor microaerophilus</name>
    <dbReference type="NCBI Taxonomy" id="671077"/>
    <lineage>
        <taxon>Bacteria</taxon>
        <taxon>Bacillati</taxon>
        <taxon>Bacillota</taxon>
        <taxon>Clostridia</taxon>
        <taxon>Eubacteriales</taxon>
        <taxon>Symbiobacteriaceae</taxon>
        <taxon>Caldinitratiruptor</taxon>
    </lineage>
</organism>
<dbReference type="Proteomes" id="UP001163687">
    <property type="component" value="Chromosome"/>
</dbReference>
<dbReference type="InterPro" id="IPR007138">
    <property type="entry name" value="ABM_dom"/>
</dbReference>
<dbReference type="KEGG" id="cmic:caldi_20900"/>
<name>A0AA35CP41_9FIRM</name>
<dbReference type="PANTHER" id="PTHR34474:SF2">
    <property type="entry name" value="SIGNAL TRANSDUCTION PROTEIN TRAP"/>
    <property type="match status" value="1"/>
</dbReference>
<sequence>MFVAVNHLIVKPGHGAEVERRFAARSGVERQPGFVRFELWRLRKQADHEEYLVVTHWESEEAHADWVQSEAFRRAHAGGRPDFFLDSHLSFYDVRLTSGPAAPASS</sequence>